<feature type="signal peptide" evidence="1">
    <location>
        <begin position="1"/>
        <end position="15"/>
    </location>
</feature>
<protein>
    <recommendedName>
        <fullName evidence="4">MD-2-related lipid-recognition domain-containing protein</fullName>
    </recommendedName>
</protein>
<dbReference type="AlphaFoldDB" id="A0A1R2CMV2"/>
<comment type="caution">
    <text evidence="2">The sequence shown here is derived from an EMBL/GenBank/DDBJ whole genome shotgun (WGS) entry which is preliminary data.</text>
</comment>
<organism evidence="2 3">
    <name type="scientific">Stentor coeruleus</name>
    <dbReference type="NCBI Taxonomy" id="5963"/>
    <lineage>
        <taxon>Eukaryota</taxon>
        <taxon>Sar</taxon>
        <taxon>Alveolata</taxon>
        <taxon>Ciliophora</taxon>
        <taxon>Postciliodesmatophora</taxon>
        <taxon>Heterotrichea</taxon>
        <taxon>Heterotrichida</taxon>
        <taxon>Stentoridae</taxon>
        <taxon>Stentor</taxon>
    </lineage>
</organism>
<evidence type="ECO:0000313" key="3">
    <source>
        <dbReference type="Proteomes" id="UP000187209"/>
    </source>
</evidence>
<proteinExistence type="predicted"/>
<evidence type="ECO:0008006" key="4">
    <source>
        <dbReference type="Google" id="ProtNLM"/>
    </source>
</evidence>
<dbReference type="EMBL" id="MPUH01000104">
    <property type="protein sequence ID" value="OMJ90339.1"/>
    <property type="molecule type" value="Genomic_DNA"/>
</dbReference>
<name>A0A1R2CMV2_9CILI</name>
<evidence type="ECO:0000313" key="2">
    <source>
        <dbReference type="EMBL" id="OMJ90339.1"/>
    </source>
</evidence>
<gene>
    <name evidence="2" type="ORF">SteCoe_7246</name>
</gene>
<feature type="chain" id="PRO_5012300252" description="MD-2-related lipid-recognition domain-containing protein" evidence="1">
    <location>
        <begin position="16"/>
        <end position="138"/>
    </location>
</feature>
<dbReference type="Proteomes" id="UP000187209">
    <property type="component" value="Unassembled WGS sequence"/>
</dbReference>
<reference evidence="2 3" key="1">
    <citation type="submission" date="2016-11" db="EMBL/GenBank/DDBJ databases">
        <title>The macronuclear genome of Stentor coeruleus: a giant cell with tiny introns.</title>
        <authorList>
            <person name="Slabodnick M."/>
            <person name="Ruby J.G."/>
            <person name="Reiff S.B."/>
            <person name="Swart E.C."/>
            <person name="Gosai S."/>
            <person name="Prabakaran S."/>
            <person name="Witkowska E."/>
            <person name="Larue G.E."/>
            <person name="Fisher S."/>
            <person name="Freeman R.M."/>
            <person name="Gunawardena J."/>
            <person name="Chu W."/>
            <person name="Stover N.A."/>
            <person name="Gregory B.D."/>
            <person name="Nowacki M."/>
            <person name="Derisi J."/>
            <person name="Roy S.W."/>
            <person name="Marshall W.F."/>
            <person name="Sood P."/>
        </authorList>
    </citation>
    <scope>NUCLEOTIDE SEQUENCE [LARGE SCALE GENOMIC DNA]</scope>
    <source>
        <strain evidence="2">WM001</strain>
    </source>
</reference>
<sequence>MKYLVGFVLIVCAFAGPVQDKLKAVGQECQSANIIFVNSFFVNPWPPKGCGSQAVSLTGTFDSDYCVERLYIQEFFNGNDSFDQIINISQCYNKNEQTTFNFNVSPYQCLSGSYTIKVNIQADYEQATIGCWQYSYSM</sequence>
<evidence type="ECO:0000256" key="1">
    <source>
        <dbReference type="SAM" id="SignalP"/>
    </source>
</evidence>
<keyword evidence="1" id="KW-0732">Signal</keyword>
<keyword evidence="3" id="KW-1185">Reference proteome</keyword>
<accession>A0A1R2CMV2</accession>